<dbReference type="InterPro" id="IPR044294">
    <property type="entry name" value="Lipase-like"/>
</dbReference>
<dbReference type="PANTHER" id="PTHR12482:SF11">
    <property type="entry name" value="LIPASE YOR059C ISOFORM X1"/>
    <property type="match status" value="1"/>
</dbReference>
<evidence type="ECO:0000256" key="1">
    <source>
        <dbReference type="SAM" id="MobiDB-lite"/>
    </source>
</evidence>
<reference evidence="2" key="1">
    <citation type="journal article" date="2020" name="bioRxiv">
        <title>Comparative genomics of Chlamydomonas.</title>
        <authorList>
            <person name="Craig R.J."/>
            <person name="Hasan A.R."/>
            <person name="Ness R.W."/>
            <person name="Keightley P.D."/>
        </authorList>
    </citation>
    <scope>NUCLEOTIDE SEQUENCE</scope>
    <source>
        <strain evidence="2">CCAP 11/70</strain>
    </source>
</reference>
<name>A0A835Y2A4_9CHLO</name>
<sequence>MGKAVKRGLQSAGHAVARTFFRGTGAHFLALDGAPGLLPLLVRLAMDCPDRGEYFFSALRAFATRACYGNVKGDHWVSWENATVRPTSKLPAIDPHAVRHGRGVVHEDPVEAGAVRPGHSPKAGPEASGKAKEQEQGQGQEQPRSQEALLEAASHTPPPPERTGSSVPVAGATGREGGKGQGPTEGAAADGAADGLSEAALAEEVEREDESPEQVSALALARLQQLPWRRVDCSFGGAWMGTSHNNIQATRWTNLVGRSVLAHLHAHLQASEALLARMEAWAAAQGVAAVPDSAGEAAAPAGAGQGSG</sequence>
<comment type="caution">
    <text evidence="2">The sequence shown here is derived from an EMBL/GenBank/DDBJ whole genome shotgun (WGS) entry which is preliminary data.</text>
</comment>
<feature type="region of interest" description="Disordered" evidence="1">
    <location>
        <begin position="112"/>
        <end position="192"/>
    </location>
</feature>
<dbReference type="AlphaFoldDB" id="A0A835Y2A4"/>
<dbReference type="PANTHER" id="PTHR12482">
    <property type="entry name" value="LIPASE ROG1-RELATED-RELATED"/>
    <property type="match status" value="1"/>
</dbReference>
<proteinExistence type="predicted"/>
<dbReference type="Proteomes" id="UP000612055">
    <property type="component" value="Unassembled WGS sequence"/>
</dbReference>
<evidence type="ECO:0000313" key="3">
    <source>
        <dbReference type="Proteomes" id="UP000612055"/>
    </source>
</evidence>
<keyword evidence="3" id="KW-1185">Reference proteome</keyword>
<dbReference type="EMBL" id="JAEHOE010000030">
    <property type="protein sequence ID" value="KAG2494610.1"/>
    <property type="molecule type" value="Genomic_DNA"/>
</dbReference>
<protein>
    <submittedName>
        <fullName evidence="2">Uncharacterized protein</fullName>
    </submittedName>
</protein>
<dbReference type="OrthoDB" id="273452at2759"/>
<organism evidence="2 3">
    <name type="scientific">Edaphochlamys debaryana</name>
    <dbReference type="NCBI Taxonomy" id="47281"/>
    <lineage>
        <taxon>Eukaryota</taxon>
        <taxon>Viridiplantae</taxon>
        <taxon>Chlorophyta</taxon>
        <taxon>core chlorophytes</taxon>
        <taxon>Chlorophyceae</taxon>
        <taxon>CS clade</taxon>
        <taxon>Chlamydomonadales</taxon>
        <taxon>Chlamydomonadales incertae sedis</taxon>
        <taxon>Edaphochlamys</taxon>
    </lineage>
</organism>
<gene>
    <name evidence="2" type="ORF">HYH03_007375</name>
</gene>
<evidence type="ECO:0000313" key="2">
    <source>
        <dbReference type="EMBL" id="KAG2494610.1"/>
    </source>
</evidence>
<accession>A0A835Y2A4</accession>